<gene>
    <name evidence="3" type="primary">porV</name>
    <name evidence="3" type="ORF">F0P94_11330</name>
</gene>
<dbReference type="NCBIfam" id="NF033709">
    <property type="entry name" value="PorV_fam"/>
    <property type="match status" value="1"/>
</dbReference>
<evidence type="ECO:0000313" key="4">
    <source>
        <dbReference type="Proteomes" id="UP000326570"/>
    </source>
</evidence>
<dbReference type="EMBL" id="VTWT01000005">
    <property type="protein sequence ID" value="KAA9333824.1"/>
    <property type="molecule type" value="Genomic_DNA"/>
</dbReference>
<dbReference type="Pfam" id="PF19572">
    <property type="entry name" value="PorV"/>
    <property type="match status" value="1"/>
</dbReference>
<feature type="domain" description="Type IX secretion system protein PorV" evidence="2">
    <location>
        <begin position="37"/>
        <end position="281"/>
    </location>
</feature>
<keyword evidence="4" id="KW-1185">Reference proteome</keyword>
<evidence type="ECO:0000259" key="2">
    <source>
        <dbReference type="Pfam" id="PF19572"/>
    </source>
</evidence>
<evidence type="ECO:0000313" key="3">
    <source>
        <dbReference type="EMBL" id="KAA9333824.1"/>
    </source>
</evidence>
<feature type="signal peptide" evidence="1">
    <location>
        <begin position="1"/>
        <end position="25"/>
    </location>
</feature>
<dbReference type="InterPro" id="IPR047799">
    <property type="entry name" value="T9SS_OM_PorV"/>
</dbReference>
<dbReference type="RefSeq" id="WP_150903990.1">
    <property type="nucleotide sequence ID" value="NZ_VTWT01000005.1"/>
</dbReference>
<dbReference type="InterPro" id="IPR045741">
    <property type="entry name" value="PorV"/>
</dbReference>
<organism evidence="3 4">
    <name type="scientific">Adhaeribacter soli</name>
    <dbReference type="NCBI Taxonomy" id="2607655"/>
    <lineage>
        <taxon>Bacteria</taxon>
        <taxon>Pseudomonadati</taxon>
        <taxon>Bacteroidota</taxon>
        <taxon>Cytophagia</taxon>
        <taxon>Cytophagales</taxon>
        <taxon>Hymenobacteraceae</taxon>
        <taxon>Adhaeribacter</taxon>
    </lineage>
</organism>
<dbReference type="AlphaFoldDB" id="A0A5N1IUU0"/>
<dbReference type="Gene3D" id="2.40.160.60">
    <property type="entry name" value="Outer membrane protein transport protein (OMPP1/FadL/TodX)"/>
    <property type="match status" value="1"/>
</dbReference>
<keyword evidence="1" id="KW-0732">Signal</keyword>
<sequence>MHKIKLLAAGLLVSVASLNGVSSFAQSTPGTGTAGQEDRLRAITTAVPILTVSPDARSAALGDAGVAISPDANTPHWNPAKLGFVQDNIGLSFSYSPWLRNIVNDMYLAYGSGYKKLDEFSAFSVSFLYFNLGSIQLTDDRGNPLQDFRPKEYTVDLAYGRKLSENLSLGLGARFIHSNLAGGISVSGTGGTSEAKAGNSVAADLGIYYTKDMTLSGKNFNMAFGGNISNLGAKISYTTPDQKDFIPTNLRLGTALTLELDPYNKVTWTLDGNKLLVPSPTGDPDKDFERRNKGVLAGVFSSFSDAPDGFSEEISEINLSTGIEYWYDNLFAARAGYFYEDPNKGNRQYFSMGLGLKYQKIGIDAAYLIPNNQNNPLAQTLRFTLSLNLAAEETAAPVE</sequence>
<feature type="chain" id="PRO_5025010780" evidence="1">
    <location>
        <begin position="26"/>
        <end position="399"/>
    </location>
</feature>
<proteinExistence type="predicted"/>
<reference evidence="3 4" key="1">
    <citation type="submission" date="2019-09" db="EMBL/GenBank/DDBJ databases">
        <title>Genome sequence of Adhaeribacter sp. M2.</title>
        <authorList>
            <person name="Srinivasan S."/>
        </authorList>
    </citation>
    <scope>NUCLEOTIDE SEQUENCE [LARGE SCALE GENOMIC DNA]</scope>
    <source>
        <strain evidence="3 4">M2</strain>
    </source>
</reference>
<dbReference type="Proteomes" id="UP000326570">
    <property type="component" value="Unassembled WGS sequence"/>
</dbReference>
<dbReference type="NCBIfam" id="NF033710">
    <property type="entry name" value="T9SS_OM_PorV"/>
    <property type="match status" value="1"/>
</dbReference>
<accession>A0A5N1IUU0</accession>
<dbReference type="SUPFAM" id="SSF56935">
    <property type="entry name" value="Porins"/>
    <property type="match status" value="1"/>
</dbReference>
<protein>
    <submittedName>
        <fullName evidence="3">Type IX secretion system outer membrane channel protein PorV</fullName>
    </submittedName>
</protein>
<evidence type="ECO:0000256" key="1">
    <source>
        <dbReference type="SAM" id="SignalP"/>
    </source>
</evidence>
<name>A0A5N1IUU0_9BACT</name>
<comment type="caution">
    <text evidence="3">The sequence shown here is derived from an EMBL/GenBank/DDBJ whole genome shotgun (WGS) entry which is preliminary data.</text>
</comment>